<keyword evidence="5" id="KW-1185">Reference proteome</keyword>
<feature type="signal peptide" evidence="3">
    <location>
        <begin position="1"/>
        <end position="25"/>
    </location>
</feature>
<dbReference type="PROSITE" id="PS50005">
    <property type="entry name" value="TPR"/>
    <property type="match status" value="1"/>
</dbReference>
<dbReference type="SUPFAM" id="SSF48452">
    <property type="entry name" value="TPR-like"/>
    <property type="match status" value="1"/>
</dbReference>
<feature type="compositionally biased region" description="Basic and acidic residues" evidence="2">
    <location>
        <begin position="173"/>
        <end position="232"/>
    </location>
</feature>
<feature type="compositionally biased region" description="Basic residues" evidence="2">
    <location>
        <begin position="272"/>
        <end position="282"/>
    </location>
</feature>
<evidence type="ECO:0000256" key="1">
    <source>
        <dbReference type="PROSITE-ProRule" id="PRU00339"/>
    </source>
</evidence>
<feature type="chain" id="PRO_5007888821" evidence="3">
    <location>
        <begin position="26"/>
        <end position="282"/>
    </location>
</feature>
<dbReference type="AlphaFoldDB" id="A0A167JG20"/>
<feature type="repeat" description="TPR" evidence="1">
    <location>
        <begin position="109"/>
        <end position="142"/>
    </location>
</feature>
<organism evidence="4 5">
    <name type="scientific">Cochleicola gelatinilyticus</name>
    <dbReference type="NCBI Taxonomy" id="1763537"/>
    <lineage>
        <taxon>Bacteria</taxon>
        <taxon>Pseudomonadati</taxon>
        <taxon>Bacteroidota</taxon>
        <taxon>Flavobacteriia</taxon>
        <taxon>Flavobacteriales</taxon>
        <taxon>Flavobacteriaceae</taxon>
        <taxon>Cochleicola</taxon>
    </lineage>
</organism>
<evidence type="ECO:0000313" key="5">
    <source>
        <dbReference type="Proteomes" id="UP000077013"/>
    </source>
</evidence>
<comment type="caution">
    <text evidence="4">The sequence shown here is derived from an EMBL/GenBank/DDBJ whole genome shotgun (WGS) entry which is preliminary data.</text>
</comment>
<evidence type="ECO:0000313" key="4">
    <source>
        <dbReference type="EMBL" id="OAB80638.1"/>
    </source>
</evidence>
<dbReference type="Gene3D" id="1.25.40.10">
    <property type="entry name" value="Tetratricopeptide repeat domain"/>
    <property type="match status" value="2"/>
</dbReference>
<evidence type="ECO:0000256" key="2">
    <source>
        <dbReference type="SAM" id="MobiDB-lite"/>
    </source>
</evidence>
<dbReference type="EMBL" id="LRXL01000026">
    <property type="protein sequence ID" value="OAB80638.1"/>
    <property type="molecule type" value="Genomic_DNA"/>
</dbReference>
<dbReference type="PANTHER" id="PTHR44998">
    <property type="match status" value="1"/>
</dbReference>
<dbReference type="Pfam" id="PF13414">
    <property type="entry name" value="TPR_11"/>
    <property type="match status" value="1"/>
</dbReference>
<dbReference type="InterPro" id="IPR011990">
    <property type="entry name" value="TPR-like_helical_dom_sf"/>
</dbReference>
<dbReference type="Proteomes" id="UP000077013">
    <property type="component" value="Unassembled WGS sequence"/>
</dbReference>
<keyword evidence="3" id="KW-0732">Signal</keyword>
<feature type="region of interest" description="Disordered" evidence="2">
    <location>
        <begin position="154"/>
        <end position="282"/>
    </location>
</feature>
<dbReference type="PANTHER" id="PTHR44998:SF1">
    <property type="entry name" value="UDP-N-ACETYLGLUCOSAMINE--PEPTIDE N-ACETYLGLUCOSAMINYLTRANSFERASE 110 KDA SUBUNIT"/>
    <property type="match status" value="1"/>
</dbReference>
<dbReference type="Pfam" id="PF13432">
    <property type="entry name" value="TPR_16"/>
    <property type="match status" value="1"/>
</dbReference>
<sequence>MANYLPKKKNLLLSCLLCFSVVLFGQETEEELKIEKESDTYLSEASVAMQNKKFTQAEADYRKAISLQGANETGKYNLGNAYYEKQFTEEAIQRYKQAAQVAEGKPAKHKAFHNLGNAFMKKKQYEGAVESYKNALRNNPTDDETRYNLALAKEMLEKNPPQNDEGGDDNEDKENKDDQENKDKKDEGDNKEGDQGDEKDEKDKGEEEKDKQEGDNEKDKGKPEDKEGEQEQPKQQQPVPGQLSPQQVKNLLDAMNNEEQKVQEKINAQKQKGAKVKSNKDW</sequence>
<dbReference type="InterPro" id="IPR019734">
    <property type="entry name" value="TPR_rpt"/>
</dbReference>
<dbReference type="PROSITE" id="PS50293">
    <property type="entry name" value="TPR_REGION"/>
    <property type="match status" value="1"/>
</dbReference>
<proteinExistence type="predicted"/>
<dbReference type="STRING" id="1763537.ULVI_06345"/>
<feature type="compositionally biased region" description="Low complexity" evidence="2">
    <location>
        <begin position="233"/>
        <end position="242"/>
    </location>
</feature>
<accession>A0A167JG20</accession>
<gene>
    <name evidence="4" type="ORF">ULVI_06345</name>
</gene>
<name>A0A167JG20_9FLAO</name>
<protein>
    <submittedName>
        <fullName evidence="4">Uncharacterized protein</fullName>
    </submittedName>
</protein>
<dbReference type="SMART" id="SM00028">
    <property type="entry name" value="TPR"/>
    <property type="match status" value="3"/>
</dbReference>
<evidence type="ECO:0000256" key="3">
    <source>
        <dbReference type="SAM" id="SignalP"/>
    </source>
</evidence>
<reference evidence="4 5" key="1">
    <citation type="submission" date="2016-02" db="EMBL/GenBank/DDBJ databases">
        <title>Ulvibacter sp. LPB0005, isolated from Thais luteostoma.</title>
        <authorList>
            <person name="Shin S.-K."/>
            <person name="Yi H."/>
        </authorList>
    </citation>
    <scope>NUCLEOTIDE SEQUENCE [LARGE SCALE GENOMIC DNA]</scope>
    <source>
        <strain evidence="4 5">LPB0005</strain>
    </source>
</reference>
<keyword evidence="1" id="KW-0802">TPR repeat</keyword>